<dbReference type="Gene3D" id="3.30.420.10">
    <property type="entry name" value="Ribonuclease H-like superfamily/Ribonuclease H"/>
    <property type="match status" value="1"/>
</dbReference>
<evidence type="ECO:0000256" key="6">
    <source>
        <dbReference type="PROSITE-ProRule" id="PRU00176"/>
    </source>
</evidence>
<dbReference type="InterPro" id="IPR047021">
    <property type="entry name" value="REXO1/3/4-like"/>
</dbReference>
<dbReference type="InterPro" id="IPR036397">
    <property type="entry name" value="RNaseH_sf"/>
</dbReference>
<dbReference type="InterPro" id="IPR000504">
    <property type="entry name" value="RRM_dom"/>
</dbReference>
<dbReference type="InterPro" id="IPR011047">
    <property type="entry name" value="Quinoprotein_ADH-like_sf"/>
</dbReference>
<feature type="compositionally biased region" description="Polar residues" evidence="7">
    <location>
        <begin position="785"/>
        <end position="796"/>
    </location>
</feature>
<reference evidence="9" key="1">
    <citation type="submission" date="2023-08" db="EMBL/GenBank/DDBJ databases">
        <authorList>
            <person name="Chen Y."/>
            <person name="Shah S."/>
            <person name="Dougan E. K."/>
            <person name="Thang M."/>
            <person name="Chan C."/>
        </authorList>
    </citation>
    <scope>NUCLEOTIDE SEQUENCE</scope>
</reference>
<name>A0AA36MN42_9DINO</name>
<dbReference type="InterPro" id="IPR012337">
    <property type="entry name" value="RNaseH-like_sf"/>
</dbReference>
<dbReference type="SUPFAM" id="SSF53098">
    <property type="entry name" value="Ribonuclease H-like"/>
    <property type="match status" value="1"/>
</dbReference>
<evidence type="ECO:0000313" key="10">
    <source>
        <dbReference type="Proteomes" id="UP001178507"/>
    </source>
</evidence>
<dbReference type="Gene3D" id="2.130.10.10">
    <property type="entry name" value="YVTN repeat-like/Quinoprotein amine dehydrogenase"/>
    <property type="match status" value="2"/>
</dbReference>
<dbReference type="Gene3D" id="3.30.70.330">
    <property type="match status" value="1"/>
</dbReference>
<feature type="region of interest" description="Disordered" evidence="7">
    <location>
        <begin position="778"/>
        <end position="819"/>
    </location>
</feature>
<dbReference type="PANTHER" id="PTHR12801">
    <property type="entry name" value="RNA EXONUCLEASE REXO1 / RECO3 FAMILY MEMBER-RELATED"/>
    <property type="match status" value="1"/>
</dbReference>
<feature type="compositionally biased region" description="Basic and acidic residues" evidence="7">
    <location>
        <begin position="254"/>
        <end position="263"/>
    </location>
</feature>
<evidence type="ECO:0000256" key="5">
    <source>
        <dbReference type="ARBA" id="ARBA00023242"/>
    </source>
</evidence>
<dbReference type="SUPFAM" id="SSF54928">
    <property type="entry name" value="RNA-binding domain, RBD"/>
    <property type="match status" value="1"/>
</dbReference>
<evidence type="ECO:0000256" key="7">
    <source>
        <dbReference type="SAM" id="MobiDB-lite"/>
    </source>
</evidence>
<sequence>MPRPVIYEYDPATGQTLATSLAEDLFPVSLADIAEEPAGSAAASEAAPPPPPLPPATPLGPRPLQPADFLRGPAPSPPEPQQRLSEAGKAKVRRAVKKAPTLDDLEEIERALDSGRISGALAARLKLGPADFESQPLPLGAQILNPSGLQKVRTFIEFATDLKKLSEVDQALNAGDVFRLRTMLNLQPQDIRQPGSEPPEPEEEYDPFATAPAPEVQVQEAPKPEPSKKVKKSKKRDQEGALEKLSAYDGAEDQPDKRQKLQEPQELAWPMSWTWLLSRTQQHPEFRQPPMTSDTRWVEEPEASEGDEPLAIAIATSLVYVGDTASGYDPRHLARLAAVDEKGQLLLDLYASPRSKLLDCRSHITGISKEVLESDSIPFEDVQSKLLERLRPRTILVGHCLSADLEALKLWHGPLVDVALLFPVDTRKKYQYHPLRYIGERVLLIAATPEEADRQPLDAVEAARLSMRLAMHEAAQSVPAQPFPPREGSGRELVIRHIPAGWGTSAAKRLHEAVPGIGEVSVRWMLNDLDPTDWRGEAVVFFHHPYARDDVFKSVKGMVDLHVQWQDAPGAPPLGAFLSEQALVEAFSSFGMVVCARIPKRPTTQEPQSFAFISYLEAEDAFRASKKPAVEVPITASWQLELKPRLAKFGNSTDKRVAVKVDEDDVGFDWIHLIKRCARHSAAPELFHTMRCRYLSGLLFAQLFHSSIAASWIRKEVEIGAHAQLTEVNGWHQARNSSGSDSEHDSVDPDDKKVWTLIHDGSEPNANLTDMMREIVTPPEKESQKGANTVAPSATDSEASAPEEANSPAEDPAPSEEEVTVDAAAAAYVATAKAPMRIREAAPHPSKGGNSNHSGFSPFLGIADLSYPTWTFVHPQVQPKGYRTATRRVFHGSPVIDSDSNVYIPSTSGWIYSLTKEGDLRWSFDLNSEDPQNPSNLALLDGTAFVCTEDGVAWAIDMVGGLERWRQKIATHCSTDSFSITASNGTVLIPCNPANGDEPDNIEGSTAICAVAEKDGSSKWTYHLNSKGYNLAPSIVGNKVYFSDLEGTAYSIFLEDGREMWRHPGPKHVSFSSASSVVGHDSQMYNVFNVAKGGSSEGNIRCHDLHHGDILWSKSFSQGINAAPAVGPVGPKNRTMLIVALGNNPQCLPEPTIGARQHSQVVALDGQTGQTIWTFTAPEYALSTAGNTPWEICCPSLWSQPTLTADGRAYVNWSGGKLFSMLDVNGDGTIDANDPREFSFYHHGKGSNSQTALAPDLMVAAVCNQVFGYQK</sequence>
<feature type="domain" description="RRM" evidence="8">
    <location>
        <begin position="570"/>
        <end position="664"/>
    </location>
</feature>
<evidence type="ECO:0000256" key="2">
    <source>
        <dbReference type="ARBA" id="ARBA00006357"/>
    </source>
</evidence>
<evidence type="ECO:0000256" key="3">
    <source>
        <dbReference type="ARBA" id="ARBA00022722"/>
    </source>
</evidence>
<keyword evidence="3" id="KW-0540">Nuclease</keyword>
<gene>
    <name evidence="9" type="ORF">EVOR1521_LOCUS3785</name>
</gene>
<accession>A0AA36MN42</accession>
<proteinExistence type="inferred from homology"/>
<evidence type="ECO:0000259" key="8">
    <source>
        <dbReference type="PROSITE" id="PS50102"/>
    </source>
</evidence>
<dbReference type="PANTHER" id="PTHR12801:SF115">
    <property type="entry name" value="FI18136P1-RELATED"/>
    <property type="match status" value="1"/>
</dbReference>
<dbReference type="Pfam" id="PF00076">
    <property type="entry name" value="RRM_1"/>
    <property type="match status" value="1"/>
</dbReference>
<keyword evidence="10" id="KW-1185">Reference proteome</keyword>
<dbReference type="InterPro" id="IPR035979">
    <property type="entry name" value="RBD_domain_sf"/>
</dbReference>
<dbReference type="InterPro" id="IPR013520">
    <property type="entry name" value="Ribonucl_H"/>
</dbReference>
<feature type="compositionally biased region" description="Pro residues" evidence="7">
    <location>
        <begin position="47"/>
        <end position="64"/>
    </location>
</feature>
<dbReference type="GO" id="GO:0005634">
    <property type="term" value="C:nucleus"/>
    <property type="evidence" value="ECO:0007669"/>
    <property type="project" value="UniProtKB-SubCell"/>
</dbReference>
<feature type="region of interest" description="Disordered" evidence="7">
    <location>
        <begin position="730"/>
        <end position="750"/>
    </location>
</feature>
<dbReference type="SUPFAM" id="SSF50998">
    <property type="entry name" value="Quinoprotein alcohol dehydrogenase-like"/>
    <property type="match status" value="1"/>
</dbReference>
<dbReference type="Proteomes" id="UP001178507">
    <property type="component" value="Unassembled WGS sequence"/>
</dbReference>
<dbReference type="GO" id="GO:0004527">
    <property type="term" value="F:exonuclease activity"/>
    <property type="evidence" value="ECO:0007669"/>
    <property type="project" value="InterPro"/>
</dbReference>
<comment type="subcellular location">
    <subcellularLocation>
        <location evidence="1">Nucleus</location>
    </subcellularLocation>
</comment>
<feature type="compositionally biased region" description="Low complexity" evidence="7">
    <location>
        <begin position="797"/>
        <end position="812"/>
    </location>
</feature>
<feature type="region of interest" description="Disordered" evidence="7">
    <location>
        <begin position="36"/>
        <end position="95"/>
    </location>
</feature>
<dbReference type="InterPro" id="IPR018391">
    <property type="entry name" value="PQQ_b-propeller_rpt"/>
</dbReference>
<feature type="region of interest" description="Disordered" evidence="7">
    <location>
        <begin position="188"/>
        <end position="207"/>
    </location>
</feature>
<comment type="similarity">
    <text evidence="2">Belongs to the REXO1/REXO3 family.</text>
</comment>
<keyword evidence="4" id="KW-0378">Hydrolase</keyword>
<keyword evidence="6" id="KW-0694">RNA-binding</keyword>
<evidence type="ECO:0000313" key="9">
    <source>
        <dbReference type="EMBL" id="CAJ1374160.1"/>
    </source>
</evidence>
<dbReference type="InterPro" id="IPR002372">
    <property type="entry name" value="PQQ_rpt_dom"/>
</dbReference>
<keyword evidence="5" id="KW-0539">Nucleus</keyword>
<dbReference type="InterPro" id="IPR015943">
    <property type="entry name" value="WD40/YVTN_repeat-like_dom_sf"/>
</dbReference>
<dbReference type="PROSITE" id="PS50102">
    <property type="entry name" value="RRM"/>
    <property type="match status" value="1"/>
</dbReference>
<feature type="compositionally biased region" description="Basic and acidic residues" evidence="7">
    <location>
        <begin position="741"/>
        <end position="750"/>
    </location>
</feature>
<dbReference type="AlphaFoldDB" id="A0AA36MN42"/>
<evidence type="ECO:0000256" key="4">
    <source>
        <dbReference type="ARBA" id="ARBA00022801"/>
    </source>
</evidence>
<organism evidence="9 10">
    <name type="scientific">Effrenium voratum</name>
    <dbReference type="NCBI Taxonomy" id="2562239"/>
    <lineage>
        <taxon>Eukaryota</taxon>
        <taxon>Sar</taxon>
        <taxon>Alveolata</taxon>
        <taxon>Dinophyceae</taxon>
        <taxon>Suessiales</taxon>
        <taxon>Symbiodiniaceae</taxon>
        <taxon>Effrenium</taxon>
    </lineage>
</organism>
<feature type="region of interest" description="Disordered" evidence="7">
    <location>
        <begin position="214"/>
        <end position="264"/>
    </location>
</feature>
<dbReference type="SMART" id="SM00564">
    <property type="entry name" value="PQQ"/>
    <property type="match status" value="4"/>
</dbReference>
<dbReference type="GO" id="GO:0003723">
    <property type="term" value="F:RNA binding"/>
    <property type="evidence" value="ECO:0007669"/>
    <property type="project" value="UniProtKB-UniRule"/>
</dbReference>
<comment type="caution">
    <text evidence="9">The sequence shown here is derived from an EMBL/GenBank/DDBJ whole genome shotgun (WGS) entry which is preliminary data.</text>
</comment>
<dbReference type="EMBL" id="CAUJNA010000234">
    <property type="protein sequence ID" value="CAJ1374160.1"/>
    <property type="molecule type" value="Genomic_DNA"/>
</dbReference>
<dbReference type="SMART" id="SM00479">
    <property type="entry name" value="EXOIII"/>
    <property type="match status" value="1"/>
</dbReference>
<evidence type="ECO:0000256" key="1">
    <source>
        <dbReference type="ARBA" id="ARBA00004123"/>
    </source>
</evidence>
<feature type="compositionally biased region" description="Low complexity" evidence="7">
    <location>
        <begin position="36"/>
        <end position="46"/>
    </location>
</feature>
<dbReference type="InterPro" id="IPR012677">
    <property type="entry name" value="Nucleotide-bd_a/b_plait_sf"/>
</dbReference>
<dbReference type="Pfam" id="PF13360">
    <property type="entry name" value="PQQ_2"/>
    <property type="match status" value="1"/>
</dbReference>
<protein>
    <recommendedName>
        <fullName evidence="8">RRM domain-containing protein</fullName>
    </recommendedName>
</protein>